<dbReference type="InterPro" id="IPR036909">
    <property type="entry name" value="Cyt_c-like_dom_sf"/>
</dbReference>
<accession>A0A1F6TFG1</accession>
<feature type="chain" id="PRO_5009526677" description="Cytochrome c domain-containing protein" evidence="1">
    <location>
        <begin position="24"/>
        <end position="100"/>
    </location>
</feature>
<protein>
    <recommendedName>
        <fullName evidence="4">Cytochrome c domain-containing protein</fullName>
    </recommendedName>
</protein>
<dbReference type="STRING" id="1817758.A2150_05445"/>
<sequence length="100" mass="10850">MKFFAPSSIPLVAAALFAGAAQAENALLPGNAANGKTLHAANCTGCHDSSVYTRRNRQVNNVEGLIGRVNGCNKQLGKNFNRDQINDLVLHLNESYYKFK</sequence>
<feature type="signal peptide" evidence="1">
    <location>
        <begin position="1"/>
        <end position="23"/>
    </location>
</feature>
<dbReference type="GO" id="GO:0009055">
    <property type="term" value="F:electron transfer activity"/>
    <property type="evidence" value="ECO:0007669"/>
    <property type="project" value="InterPro"/>
</dbReference>
<evidence type="ECO:0000313" key="3">
    <source>
        <dbReference type="Proteomes" id="UP000177925"/>
    </source>
</evidence>
<dbReference type="SUPFAM" id="SSF46626">
    <property type="entry name" value="Cytochrome c"/>
    <property type="match status" value="1"/>
</dbReference>
<dbReference type="AlphaFoldDB" id="A0A1F6TFG1"/>
<evidence type="ECO:0008006" key="4">
    <source>
        <dbReference type="Google" id="ProtNLM"/>
    </source>
</evidence>
<gene>
    <name evidence="2" type="ORF">A2150_05445</name>
</gene>
<organism evidence="2 3">
    <name type="scientific">Candidatus Muproteobacteria bacterium RBG_16_64_11</name>
    <dbReference type="NCBI Taxonomy" id="1817758"/>
    <lineage>
        <taxon>Bacteria</taxon>
        <taxon>Pseudomonadati</taxon>
        <taxon>Pseudomonadota</taxon>
        <taxon>Candidatus Muproteobacteria</taxon>
    </lineage>
</organism>
<evidence type="ECO:0000256" key="1">
    <source>
        <dbReference type="SAM" id="SignalP"/>
    </source>
</evidence>
<proteinExistence type="predicted"/>
<name>A0A1F6TFG1_9PROT</name>
<keyword evidence="1" id="KW-0732">Signal</keyword>
<evidence type="ECO:0000313" key="2">
    <source>
        <dbReference type="EMBL" id="OGI43809.1"/>
    </source>
</evidence>
<dbReference type="Proteomes" id="UP000177925">
    <property type="component" value="Unassembled WGS sequence"/>
</dbReference>
<reference evidence="2 3" key="1">
    <citation type="journal article" date="2016" name="Nat. Commun.">
        <title>Thousands of microbial genomes shed light on interconnected biogeochemical processes in an aquifer system.</title>
        <authorList>
            <person name="Anantharaman K."/>
            <person name="Brown C.T."/>
            <person name="Hug L.A."/>
            <person name="Sharon I."/>
            <person name="Castelle C.J."/>
            <person name="Probst A.J."/>
            <person name="Thomas B.C."/>
            <person name="Singh A."/>
            <person name="Wilkins M.J."/>
            <person name="Karaoz U."/>
            <person name="Brodie E.L."/>
            <person name="Williams K.H."/>
            <person name="Hubbard S.S."/>
            <person name="Banfield J.F."/>
        </authorList>
    </citation>
    <scope>NUCLEOTIDE SEQUENCE [LARGE SCALE GENOMIC DNA]</scope>
</reference>
<comment type="caution">
    <text evidence="2">The sequence shown here is derived from an EMBL/GenBank/DDBJ whole genome shotgun (WGS) entry which is preliminary data.</text>
</comment>
<dbReference type="EMBL" id="MFSS01000037">
    <property type="protein sequence ID" value="OGI43809.1"/>
    <property type="molecule type" value="Genomic_DNA"/>
</dbReference>
<dbReference type="GO" id="GO:0020037">
    <property type="term" value="F:heme binding"/>
    <property type="evidence" value="ECO:0007669"/>
    <property type="project" value="InterPro"/>
</dbReference>